<evidence type="ECO:0000313" key="2">
    <source>
        <dbReference type="EMBL" id="OQP67385.1"/>
    </source>
</evidence>
<dbReference type="Proteomes" id="UP000192796">
    <property type="component" value="Unassembled WGS sequence"/>
</dbReference>
<evidence type="ECO:0000259" key="1">
    <source>
        <dbReference type="Pfam" id="PF06439"/>
    </source>
</evidence>
<keyword evidence="2" id="KW-0378">Hydrolase</keyword>
<dbReference type="PROSITE" id="PS51257">
    <property type="entry name" value="PROKAR_LIPOPROTEIN"/>
    <property type="match status" value="1"/>
</dbReference>
<dbReference type="RefSeq" id="WP_081145085.1">
    <property type="nucleotide sequence ID" value="NZ_LVYD01000001.1"/>
</dbReference>
<dbReference type="Gene3D" id="2.60.120.560">
    <property type="entry name" value="Exo-inulinase, domain 1"/>
    <property type="match status" value="1"/>
</dbReference>
<comment type="caution">
    <text evidence="2">The sequence shown here is derived from an EMBL/GenBank/DDBJ whole genome shotgun (WGS) entry which is preliminary data.</text>
</comment>
<accession>A0A1V9G9Q4</accession>
<feature type="domain" description="3-keto-alpha-glucoside-1,2-lyase/3-keto-2-hydroxy-glucal hydratase" evidence="1">
    <location>
        <begin position="35"/>
        <end position="237"/>
    </location>
</feature>
<reference evidence="2 3" key="1">
    <citation type="submission" date="2016-03" db="EMBL/GenBank/DDBJ databases">
        <title>Niastella vici sp. nov., isolated from farmland soil.</title>
        <authorList>
            <person name="Chen L."/>
            <person name="Wang D."/>
            <person name="Yang S."/>
            <person name="Wang G."/>
        </authorList>
    </citation>
    <scope>NUCLEOTIDE SEQUENCE [LARGE SCALE GENOMIC DNA]</scope>
    <source>
        <strain evidence="2 3">DJ57</strain>
    </source>
</reference>
<evidence type="ECO:0000313" key="3">
    <source>
        <dbReference type="Proteomes" id="UP000192796"/>
    </source>
</evidence>
<organism evidence="2 3">
    <name type="scientific">Niastella vici</name>
    <dbReference type="NCBI Taxonomy" id="1703345"/>
    <lineage>
        <taxon>Bacteria</taxon>
        <taxon>Pseudomonadati</taxon>
        <taxon>Bacteroidota</taxon>
        <taxon>Chitinophagia</taxon>
        <taxon>Chitinophagales</taxon>
        <taxon>Chitinophagaceae</taxon>
        <taxon>Niastella</taxon>
    </lineage>
</organism>
<gene>
    <name evidence="2" type="ORF">A3860_03275</name>
</gene>
<dbReference type="GO" id="GO:0016787">
    <property type="term" value="F:hydrolase activity"/>
    <property type="evidence" value="ECO:0007669"/>
    <property type="project" value="UniProtKB-KW"/>
</dbReference>
<dbReference type="Pfam" id="PF06439">
    <property type="entry name" value="3keto-disac_hyd"/>
    <property type="match status" value="1"/>
</dbReference>
<sequence length="239" mass="26588">MKKIIIALFPFALLACHAEHKSTGASKDAAGKNDGWQVLFDGSSKSAWHVYNSKSDGGAWKVQDGILYLDPQAKKGGAGGGDLTTNEEYENFDLKLDWKIDSAGNSGIIFLVQEDPKYNASYLTGPEMQIIDNNGHHDAKINKHRAGDLYDLIASTPENVHPWGQWNQIEIIINKGQLDLFQNGTKVVSTTMLNDNWKQLIANSKFKNWAGFGMFRKGRIALQDHGDGVAFRNIRIKRL</sequence>
<keyword evidence="3" id="KW-1185">Reference proteome</keyword>
<name>A0A1V9G9Q4_9BACT</name>
<dbReference type="STRING" id="1703345.A3860_03275"/>
<dbReference type="OrthoDB" id="659240at2"/>
<dbReference type="InterPro" id="IPR010496">
    <property type="entry name" value="AL/BT2_dom"/>
</dbReference>
<dbReference type="EMBL" id="LVYD01000001">
    <property type="protein sequence ID" value="OQP67385.1"/>
    <property type="molecule type" value="Genomic_DNA"/>
</dbReference>
<proteinExistence type="predicted"/>
<protein>
    <submittedName>
        <fullName evidence="2">Glycosyl hydrolase</fullName>
    </submittedName>
</protein>
<dbReference type="AlphaFoldDB" id="A0A1V9G9Q4"/>